<comment type="caution">
    <text evidence="2">The sequence shown here is derived from an EMBL/GenBank/DDBJ whole genome shotgun (WGS) entry which is preliminary data.</text>
</comment>
<dbReference type="PANTHER" id="PTHR45749">
    <property type="match status" value="1"/>
</dbReference>
<name>A0ABQ9I4D2_9NEOP</name>
<protein>
    <recommendedName>
        <fullName evidence="1">DUF4371 domain-containing protein</fullName>
    </recommendedName>
</protein>
<dbReference type="Proteomes" id="UP001159363">
    <property type="component" value="Chromosome 2"/>
</dbReference>
<dbReference type="InterPro" id="IPR025398">
    <property type="entry name" value="DUF4371"/>
</dbReference>
<evidence type="ECO:0000259" key="1">
    <source>
        <dbReference type="Pfam" id="PF14291"/>
    </source>
</evidence>
<accession>A0ABQ9I4D2</accession>
<organism evidence="2 3">
    <name type="scientific">Dryococelus australis</name>
    <dbReference type="NCBI Taxonomy" id="614101"/>
    <lineage>
        <taxon>Eukaryota</taxon>
        <taxon>Metazoa</taxon>
        <taxon>Ecdysozoa</taxon>
        <taxon>Arthropoda</taxon>
        <taxon>Hexapoda</taxon>
        <taxon>Insecta</taxon>
        <taxon>Pterygota</taxon>
        <taxon>Neoptera</taxon>
        <taxon>Polyneoptera</taxon>
        <taxon>Phasmatodea</taxon>
        <taxon>Verophasmatodea</taxon>
        <taxon>Anareolatae</taxon>
        <taxon>Phasmatidae</taxon>
        <taxon>Eurycanthinae</taxon>
        <taxon>Dryococelus</taxon>
    </lineage>
</organism>
<proteinExistence type="predicted"/>
<dbReference type="Pfam" id="PF14291">
    <property type="entry name" value="DUF4371"/>
    <property type="match status" value="1"/>
</dbReference>
<keyword evidence="3" id="KW-1185">Reference proteome</keyword>
<dbReference type="PANTHER" id="PTHR45749:SF21">
    <property type="entry name" value="DUF4371 DOMAIN-CONTAINING PROTEIN"/>
    <property type="match status" value="1"/>
</dbReference>
<evidence type="ECO:0000313" key="3">
    <source>
        <dbReference type="Proteomes" id="UP001159363"/>
    </source>
</evidence>
<reference evidence="2 3" key="1">
    <citation type="submission" date="2023-02" db="EMBL/GenBank/DDBJ databases">
        <title>LHISI_Scaffold_Assembly.</title>
        <authorList>
            <person name="Stuart O.P."/>
            <person name="Cleave R."/>
            <person name="Magrath M.J.L."/>
            <person name="Mikheyev A.S."/>
        </authorList>
    </citation>
    <scope>NUCLEOTIDE SEQUENCE [LARGE SCALE GENOMIC DNA]</scope>
    <source>
        <strain evidence="2">Daus_M_001</strain>
        <tissue evidence="2">Leg muscle</tissue>
    </source>
</reference>
<sequence length="368" mass="42200">MPTSVTVVIDISEFVGATDKLTDSQKVDKFYSLWKPPSDFEFPTQGGKSFKHHFQRKWLDEYKWLDYSKVNSGLYCTSKLVESFKQHQSTTYHKNNILAQADVVAVVEKRKESIDMQLDHSRKKDAKNNRERLHGIVETIRLCGLRNIPLRGHTDSGLIFLSIAVDSDGNFRSFLRYRANGGDKSLQDHIENSSLNVLYTSPRIQNEVIDFFGKLIQKKIVERVKKISFYTVTADETTVISQAEQFSSCVRYIDDYEELYNVREDFLSFVPVYDVTGEDLAEVIEISISACSLDLAHIKGQGYDGVSSMRDDMISSLSVRFLTHQETISSPHFVISACCDVPFEKIRNVFDFYKEDLKDTYEDAFKGD</sequence>
<gene>
    <name evidence="2" type="ORF">PR048_004042</name>
</gene>
<feature type="domain" description="DUF4371" evidence="1">
    <location>
        <begin position="91"/>
        <end position="312"/>
    </location>
</feature>
<evidence type="ECO:0000313" key="2">
    <source>
        <dbReference type="EMBL" id="KAJ8891514.1"/>
    </source>
</evidence>
<dbReference type="EMBL" id="JARBHB010000002">
    <property type="protein sequence ID" value="KAJ8891514.1"/>
    <property type="molecule type" value="Genomic_DNA"/>
</dbReference>